<dbReference type="InterPro" id="IPR009071">
    <property type="entry name" value="HMG_box_dom"/>
</dbReference>
<feature type="DNA-binding region" description="HMG box" evidence="2">
    <location>
        <begin position="84"/>
        <end position="170"/>
    </location>
</feature>
<dbReference type="Pfam" id="PF09011">
    <property type="entry name" value="HMG_box_2"/>
    <property type="match status" value="1"/>
</dbReference>
<dbReference type="PaxDb" id="35128-Thaps22372"/>
<evidence type="ECO:0000313" key="5">
    <source>
        <dbReference type="EMBL" id="EED93427.1"/>
    </source>
</evidence>
<dbReference type="AlphaFoldDB" id="B8BZY6"/>
<reference evidence="5 6" key="2">
    <citation type="journal article" date="2008" name="Nature">
        <title>The Phaeodactylum genome reveals the evolutionary history of diatom genomes.</title>
        <authorList>
            <person name="Bowler C."/>
            <person name="Allen A.E."/>
            <person name="Badger J.H."/>
            <person name="Grimwood J."/>
            <person name="Jabbari K."/>
            <person name="Kuo A."/>
            <person name="Maheswari U."/>
            <person name="Martens C."/>
            <person name="Maumus F."/>
            <person name="Otillar R.P."/>
            <person name="Rayko E."/>
            <person name="Salamov A."/>
            <person name="Vandepoele K."/>
            <person name="Beszteri B."/>
            <person name="Gruber A."/>
            <person name="Heijde M."/>
            <person name="Katinka M."/>
            <person name="Mock T."/>
            <person name="Valentin K."/>
            <person name="Verret F."/>
            <person name="Berges J.A."/>
            <person name="Brownlee C."/>
            <person name="Cadoret J.P."/>
            <person name="Chiovitti A."/>
            <person name="Choi C.J."/>
            <person name="Coesel S."/>
            <person name="De Martino A."/>
            <person name="Detter J.C."/>
            <person name="Durkin C."/>
            <person name="Falciatore A."/>
            <person name="Fournet J."/>
            <person name="Haruta M."/>
            <person name="Huysman M.J."/>
            <person name="Jenkins B.D."/>
            <person name="Jiroutova K."/>
            <person name="Jorgensen R.E."/>
            <person name="Joubert Y."/>
            <person name="Kaplan A."/>
            <person name="Kroger N."/>
            <person name="Kroth P.G."/>
            <person name="La Roche J."/>
            <person name="Lindquist E."/>
            <person name="Lommer M."/>
            <person name="Martin-Jezequel V."/>
            <person name="Lopez P.J."/>
            <person name="Lucas S."/>
            <person name="Mangogna M."/>
            <person name="McGinnis K."/>
            <person name="Medlin L.K."/>
            <person name="Montsant A."/>
            <person name="Oudot-Le Secq M.P."/>
            <person name="Napoli C."/>
            <person name="Obornik M."/>
            <person name="Parker M.S."/>
            <person name="Petit J.L."/>
            <person name="Porcel B.M."/>
            <person name="Poulsen N."/>
            <person name="Robison M."/>
            <person name="Rychlewski L."/>
            <person name="Rynearson T.A."/>
            <person name="Schmutz J."/>
            <person name="Shapiro H."/>
            <person name="Siaut M."/>
            <person name="Stanley M."/>
            <person name="Sussman M.R."/>
            <person name="Taylor A.R."/>
            <person name="Vardi A."/>
            <person name="von Dassow P."/>
            <person name="Vyverman W."/>
            <person name="Willis A."/>
            <person name="Wyrwicz L.S."/>
            <person name="Rokhsar D.S."/>
            <person name="Weissenbach J."/>
            <person name="Armbrust E.V."/>
            <person name="Green B.R."/>
            <person name="Van de Peer Y."/>
            <person name="Grigoriev I.V."/>
        </authorList>
    </citation>
    <scope>NUCLEOTIDE SEQUENCE [LARGE SCALE GENOMIC DNA]</scope>
    <source>
        <strain evidence="5 6">CCMP1335</strain>
    </source>
</reference>
<dbReference type="GeneID" id="7451905"/>
<dbReference type="HOGENOM" id="CLU_761846_0_0_1"/>
<evidence type="ECO:0000256" key="3">
    <source>
        <dbReference type="SAM" id="MobiDB-lite"/>
    </source>
</evidence>
<keyword evidence="2" id="KW-0539">Nucleus</keyword>
<evidence type="ECO:0000313" key="6">
    <source>
        <dbReference type="Proteomes" id="UP000001449"/>
    </source>
</evidence>
<keyword evidence="6" id="KW-1185">Reference proteome</keyword>
<dbReference type="eggNOG" id="ENOG502T2D4">
    <property type="taxonomic scope" value="Eukaryota"/>
</dbReference>
<dbReference type="InterPro" id="IPR050342">
    <property type="entry name" value="HMGB"/>
</dbReference>
<organism evidence="5 6">
    <name type="scientific">Thalassiosira pseudonana</name>
    <name type="common">Marine diatom</name>
    <name type="synonym">Cyclotella nana</name>
    <dbReference type="NCBI Taxonomy" id="35128"/>
    <lineage>
        <taxon>Eukaryota</taxon>
        <taxon>Sar</taxon>
        <taxon>Stramenopiles</taxon>
        <taxon>Ochrophyta</taxon>
        <taxon>Bacillariophyta</taxon>
        <taxon>Coscinodiscophyceae</taxon>
        <taxon>Thalassiosirophycidae</taxon>
        <taxon>Thalassiosirales</taxon>
        <taxon>Thalassiosiraceae</taxon>
        <taxon>Thalassiosira</taxon>
    </lineage>
</organism>
<dbReference type="RefSeq" id="XP_002289890.1">
    <property type="nucleotide sequence ID" value="XM_002289854.1"/>
</dbReference>
<dbReference type="InterPro" id="IPR036910">
    <property type="entry name" value="HMG_box_dom_sf"/>
</dbReference>
<dbReference type="KEGG" id="tps:THAPSDRAFT_22372"/>
<name>B8BZY6_THAPS</name>
<dbReference type="PROSITE" id="PS50118">
    <property type="entry name" value="HMG_BOX_2"/>
    <property type="match status" value="1"/>
</dbReference>
<feature type="compositionally biased region" description="Low complexity" evidence="3">
    <location>
        <begin position="64"/>
        <end position="74"/>
    </location>
</feature>
<gene>
    <name evidence="5" type="ORF">THAPSDRAFT_22372</name>
</gene>
<sequence length="364" mass="40895">MTSITSEAKSETALFLSDVPPASVDGSFLSHPFSTTPTHNIEREVPPFISINEELSPTPKHKPTTTCKKTTTTKNKSKKDDGKPRRALTAYNLFFAMERKRILAEQKSPIIHKSMRNKYRIGKHANVGFANLARIVGEKWRKVDAQLKMELERQAKIDKERYNNEMKEWNLKEKMETAGAMEDCIKSLTVGAKKKVQSSKYNTITPADFTPTTTFPQAQFSNSGAGGSRPFPSLPFAVSTVDFCAPCTPRGGAPSNVEQEISFNERFGKQFEAMYQQEFNASMARRSSMSSTPRGFMSAGYDHHQQNAFSCMPCSPANTARSMMLGGMGVLPFSQQEFSMRNEMEDVMMQFYQGQGRRRNSSYL</sequence>
<dbReference type="Proteomes" id="UP000001449">
    <property type="component" value="Chromosome 4"/>
</dbReference>
<reference evidence="5 6" key="1">
    <citation type="journal article" date="2004" name="Science">
        <title>The genome of the diatom Thalassiosira pseudonana: ecology, evolution, and metabolism.</title>
        <authorList>
            <person name="Armbrust E.V."/>
            <person name="Berges J.A."/>
            <person name="Bowler C."/>
            <person name="Green B.R."/>
            <person name="Martinez D."/>
            <person name="Putnam N.H."/>
            <person name="Zhou S."/>
            <person name="Allen A.E."/>
            <person name="Apt K.E."/>
            <person name="Bechner M."/>
            <person name="Brzezinski M.A."/>
            <person name="Chaal B.K."/>
            <person name="Chiovitti A."/>
            <person name="Davis A.K."/>
            <person name="Demarest M.S."/>
            <person name="Detter J.C."/>
            <person name="Glavina T."/>
            <person name="Goodstein D."/>
            <person name="Hadi M.Z."/>
            <person name="Hellsten U."/>
            <person name="Hildebrand M."/>
            <person name="Jenkins B.D."/>
            <person name="Jurka J."/>
            <person name="Kapitonov V.V."/>
            <person name="Kroger N."/>
            <person name="Lau W.W."/>
            <person name="Lane T.W."/>
            <person name="Larimer F.W."/>
            <person name="Lippmeier J.C."/>
            <person name="Lucas S."/>
            <person name="Medina M."/>
            <person name="Montsant A."/>
            <person name="Obornik M."/>
            <person name="Parker M.S."/>
            <person name="Palenik B."/>
            <person name="Pazour G.J."/>
            <person name="Richardson P.M."/>
            <person name="Rynearson T.A."/>
            <person name="Saito M.A."/>
            <person name="Schwartz D.C."/>
            <person name="Thamatrakoln K."/>
            <person name="Valentin K."/>
            <person name="Vardi A."/>
            <person name="Wilkerson F.P."/>
            <person name="Rokhsar D.S."/>
        </authorList>
    </citation>
    <scope>NUCLEOTIDE SEQUENCE [LARGE SCALE GENOMIC DNA]</scope>
    <source>
        <strain evidence="5 6">CCMP1335</strain>
    </source>
</reference>
<feature type="domain" description="HMG box" evidence="4">
    <location>
        <begin position="84"/>
        <end position="170"/>
    </location>
</feature>
<accession>B8BZY6</accession>
<dbReference type="PANTHER" id="PTHR48112">
    <property type="entry name" value="HIGH MOBILITY GROUP PROTEIN DSP1"/>
    <property type="match status" value="1"/>
</dbReference>
<dbReference type="GO" id="GO:0005634">
    <property type="term" value="C:nucleus"/>
    <property type="evidence" value="ECO:0000318"/>
    <property type="project" value="GO_Central"/>
</dbReference>
<evidence type="ECO:0000256" key="2">
    <source>
        <dbReference type="PROSITE-ProRule" id="PRU00267"/>
    </source>
</evidence>
<dbReference type="EMBL" id="CM000641">
    <property type="protein sequence ID" value="EED93427.1"/>
    <property type="molecule type" value="Genomic_DNA"/>
</dbReference>
<dbReference type="GO" id="GO:0003677">
    <property type="term" value="F:DNA binding"/>
    <property type="evidence" value="ECO:0007669"/>
    <property type="project" value="UniProtKB-UniRule"/>
</dbReference>
<evidence type="ECO:0000259" key="4">
    <source>
        <dbReference type="PROSITE" id="PS50118"/>
    </source>
</evidence>
<keyword evidence="1 2" id="KW-0238">DNA-binding</keyword>
<feature type="region of interest" description="Disordered" evidence="3">
    <location>
        <begin position="51"/>
        <end position="83"/>
    </location>
</feature>
<dbReference type="InParanoid" id="B8BZY6"/>
<protein>
    <recommendedName>
        <fullName evidence="4">HMG box domain-containing protein</fullName>
    </recommendedName>
</protein>
<evidence type="ECO:0000256" key="1">
    <source>
        <dbReference type="ARBA" id="ARBA00023125"/>
    </source>
</evidence>
<dbReference type="STRING" id="35128.B8BZY6"/>
<proteinExistence type="predicted"/>
<dbReference type="SMART" id="SM00398">
    <property type="entry name" value="HMG"/>
    <property type="match status" value="1"/>
</dbReference>
<dbReference type="Gene3D" id="1.10.30.10">
    <property type="entry name" value="High mobility group box domain"/>
    <property type="match status" value="1"/>
</dbReference>
<dbReference type="PANTHER" id="PTHR48112:SF15">
    <property type="entry name" value="HMG BOX DOMAIN-CONTAINING PROTEIN"/>
    <property type="match status" value="1"/>
</dbReference>
<dbReference type="SUPFAM" id="SSF47095">
    <property type="entry name" value="HMG-box"/>
    <property type="match status" value="1"/>
</dbReference>